<dbReference type="PANTHER" id="PTHR12895">
    <property type="entry name" value="DYMECLIN"/>
    <property type="match status" value="1"/>
</dbReference>
<comment type="caution">
    <text evidence="5">The sequence shown here is derived from an EMBL/GenBank/DDBJ whole genome shotgun (WGS) entry which is preliminary data.</text>
</comment>
<evidence type="ECO:0000256" key="3">
    <source>
        <dbReference type="ARBA" id="ARBA00022707"/>
    </source>
</evidence>
<evidence type="ECO:0000256" key="2">
    <source>
        <dbReference type="ARBA" id="ARBA00015736"/>
    </source>
</evidence>
<dbReference type="Proteomes" id="UP001187531">
    <property type="component" value="Unassembled WGS sequence"/>
</dbReference>
<gene>
    <name evidence="5" type="ORF">QYM36_003555</name>
</gene>
<reference evidence="5" key="1">
    <citation type="submission" date="2023-07" db="EMBL/GenBank/DDBJ databases">
        <title>Chromosome-level genome assembly of Artemia franciscana.</title>
        <authorList>
            <person name="Jo E."/>
        </authorList>
    </citation>
    <scope>NUCLEOTIDE SEQUENCE</scope>
    <source>
        <tissue evidence="5">Whole body</tissue>
    </source>
</reference>
<keyword evidence="6" id="KW-1185">Reference proteome</keyword>
<evidence type="ECO:0000256" key="4">
    <source>
        <dbReference type="ARBA" id="ARBA00023288"/>
    </source>
</evidence>
<dbReference type="PANTHER" id="PTHR12895:SF9">
    <property type="entry name" value="DYMECLIN"/>
    <property type="match status" value="1"/>
</dbReference>
<dbReference type="EMBL" id="JAVRJZ010000006">
    <property type="protein sequence ID" value="KAK2721308.1"/>
    <property type="molecule type" value="Genomic_DNA"/>
</dbReference>
<name>A0AA88I508_ARTSF</name>
<evidence type="ECO:0000313" key="6">
    <source>
        <dbReference type="Proteomes" id="UP001187531"/>
    </source>
</evidence>
<protein>
    <recommendedName>
        <fullName evidence="2">Dymeclin</fullName>
    </recommendedName>
</protein>
<dbReference type="Pfam" id="PF09742">
    <property type="entry name" value="Dymeclin"/>
    <property type="match status" value="1"/>
</dbReference>
<dbReference type="AlphaFoldDB" id="A0AA88I508"/>
<organism evidence="5 6">
    <name type="scientific">Artemia franciscana</name>
    <name type="common">Brine shrimp</name>
    <name type="synonym">Artemia sanfranciscana</name>
    <dbReference type="NCBI Taxonomy" id="6661"/>
    <lineage>
        <taxon>Eukaryota</taxon>
        <taxon>Metazoa</taxon>
        <taxon>Ecdysozoa</taxon>
        <taxon>Arthropoda</taxon>
        <taxon>Crustacea</taxon>
        <taxon>Branchiopoda</taxon>
        <taxon>Anostraca</taxon>
        <taxon>Artemiidae</taxon>
        <taxon>Artemia</taxon>
    </lineage>
</organism>
<evidence type="ECO:0000313" key="5">
    <source>
        <dbReference type="EMBL" id="KAK2721308.1"/>
    </source>
</evidence>
<dbReference type="InterPro" id="IPR019142">
    <property type="entry name" value="Dymeclin"/>
</dbReference>
<proteinExistence type="inferred from homology"/>
<comment type="similarity">
    <text evidence="1">Belongs to the dymeclin family.</text>
</comment>
<keyword evidence="4" id="KW-0449">Lipoprotein</keyword>
<dbReference type="GO" id="GO:0005794">
    <property type="term" value="C:Golgi apparatus"/>
    <property type="evidence" value="ECO:0007669"/>
    <property type="project" value="TreeGrafter"/>
</dbReference>
<dbReference type="GO" id="GO:0007030">
    <property type="term" value="P:Golgi organization"/>
    <property type="evidence" value="ECO:0007669"/>
    <property type="project" value="TreeGrafter"/>
</dbReference>
<evidence type="ECO:0000256" key="1">
    <source>
        <dbReference type="ARBA" id="ARBA00010603"/>
    </source>
</evidence>
<accession>A0AA88I508</accession>
<keyword evidence="3" id="KW-0519">Myristate</keyword>
<sequence>MGQGTSALTDIQSELAEKFTSNESLGPNDPFWNRLLSSFNKTPQTREKQESVVSALSVFNENLLVNNFYTGNVGALMYVFLERSLELKDCVHLQDHLFTWQSYNALFVLRCVLSQWVDRLDESQLQAEFQSVPNLHAGKILYPPDILESFINRLIELLVDLPVSEVTYHLYLEIMNVLLVLCSHQMFTRCWKGEDSSIFRILFSERCRIHAGVLVKRLLANFVQRIPVPHTWFGQSEGGSVVLGLTSSLWNVLTFNRNTPIVEESPLAELSLLVLLVLSYQSEEENPYRSAMVTFSDSEDESEISPVHTSASFKMSYSNLLLALCEHLEDERVSLVLYTLLHEHDRFRQFILVQENIESLVLPHLKVLYGVPSCGSRHVYMILINLLILSESDDFNIAVHSRILKSVPWFTERNLTDISLGGLMIIIILRTVQYNILKTRDRYLHSNCLATLANMASRFRNLSTYVAQRLVSFLETMSKRYMRQVTLVKNSVKIEINGEAGQHPEKDQSVQDLEATEEILQMILGTLNAVLYSQLSNNPNLVYALLYKKEILDIFKNNSTFSDLTYNIATIVGHFSKSLSQNDEVLAVEQIFEFIKVGAQEFSKDRLKVLSELKFRYVEEKHPEEFFLPYIWYLLYQTTELYWCPSSIRLFSSEKQECDT</sequence>